<evidence type="ECO:0000313" key="3">
    <source>
        <dbReference type="Proteomes" id="UP000006038"/>
    </source>
</evidence>
<reference evidence="2" key="1">
    <citation type="journal article" date="2013" name="Nat. Commun.">
        <title>Whole-genome sequencing of Oryza brachyantha reveals mechanisms underlying Oryza genome evolution.</title>
        <authorList>
            <person name="Chen J."/>
            <person name="Huang Q."/>
            <person name="Gao D."/>
            <person name="Wang J."/>
            <person name="Lang Y."/>
            <person name="Liu T."/>
            <person name="Li B."/>
            <person name="Bai Z."/>
            <person name="Luis Goicoechea J."/>
            <person name="Liang C."/>
            <person name="Chen C."/>
            <person name="Zhang W."/>
            <person name="Sun S."/>
            <person name="Liao Y."/>
            <person name="Zhang X."/>
            <person name="Yang L."/>
            <person name="Song C."/>
            <person name="Wang M."/>
            <person name="Shi J."/>
            <person name="Liu G."/>
            <person name="Liu J."/>
            <person name="Zhou H."/>
            <person name="Zhou W."/>
            <person name="Yu Q."/>
            <person name="An N."/>
            <person name="Chen Y."/>
            <person name="Cai Q."/>
            <person name="Wang B."/>
            <person name="Liu B."/>
            <person name="Min J."/>
            <person name="Huang Y."/>
            <person name="Wu H."/>
            <person name="Li Z."/>
            <person name="Zhang Y."/>
            <person name="Yin Y."/>
            <person name="Song W."/>
            <person name="Jiang J."/>
            <person name="Jackson S.A."/>
            <person name="Wing R.A."/>
            <person name="Wang J."/>
            <person name="Chen M."/>
        </authorList>
    </citation>
    <scope>NUCLEOTIDE SEQUENCE [LARGE SCALE GENOMIC DNA]</scope>
    <source>
        <strain evidence="2">cv. IRGC 101232</strain>
    </source>
</reference>
<reference evidence="2" key="2">
    <citation type="submission" date="2013-04" db="UniProtKB">
        <authorList>
            <consortium name="EnsemblPlants"/>
        </authorList>
    </citation>
    <scope>IDENTIFICATION</scope>
</reference>
<proteinExistence type="predicted"/>
<feature type="region of interest" description="Disordered" evidence="1">
    <location>
        <begin position="119"/>
        <end position="151"/>
    </location>
</feature>
<dbReference type="Gramene" id="OB09G21840.1">
    <property type="protein sequence ID" value="OB09G21840.1"/>
    <property type="gene ID" value="OB09G21840"/>
</dbReference>
<name>J3MYV5_ORYBR</name>
<dbReference type="KEGG" id="obr:107304952"/>
<evidence type="ECO:0000313" key="2">
    <source>
        <dbReference type="EnsemblPlants" id="OB09G21840.1"/>
    </source>
</evidence>
<dbReference type="RefSeq" id="XP_015696618.1">
    <property type="nucleotide sequence ID" value="XM_015841132.2"/>
</dbReference>
<keyword evidence="3" id="KW-1185">Reference proteome</keyword>
<dbReference type="Proteomes" id="UP000006038">
    <property type="component" value="Chromosome 9"/>
</dbReference>
<organism evidence="2">
    <name type="scientific">Oryza brachyantha</name>
    <name type="common">malo sina</name>
    <dbReference type="NCBI Taxonomy" id="4533"/>
    <lineage>
        <taxon>Eukaryota</taxon>
        <taxon>Viridiplantae</taxon>
        <taxon>Streptophyta</taxon>
        <taxon>Embryophyta</taxon>
        <taxon>Tracheophyta</taxon>
        <taxon>Spermatophyta</taxon>
        <taxon>Magnoliopsida</taxon>
        <taxon>Liliopsida</taxon>
        <taxon>Poales</taxon>
        <taxon>Poaceae</taxon>
        <taxon>BOP clade</taxon>
        <taxon>Oryzoideae</taxon>
        <taxon>Oryzeae</taxon>
        <taxon>Oryzinae</taxon>
        <taxon>Oryza</taxon>
    </lineage>
</organism>
<sequence length="235" mass="25279">MSFHLVSSVHDVKHLINLYGCSEGLEVRVEALHGLSNARSVHTLLMKQIRRMGWRVDGLRHLEVLVGVHMSIASAARHLDKLVLYFETLTAPGSGGDPVDVAAAPGHGGDPVNVAAPGLAVPSPGEDLATTNSNASFDPASTDDDHHDGVNNSEGKLGLATRLHEAGAAILQHQLSCPDIAEIVQLLGGQLQDGSNAIVHQRFLPEKLLAYIKEAKNNLQAAWLLWVEHDQFKML</sequence>
<dbReference type="GeneID" id="107304952"/>
<dbReference type="HOGENOM" id="CLU_1181776_0_0_1"/>
<gene>
    <name evidence="2" type="primary">LOC107304952</name>
</gene>
<dbReference type="OMA" id="FKICAIE"/>
<dbReference type="EnsemblPlants" id="OB09G21840.1">
    <property type="protein sequence ID" value="OB09G21840.1"/>
    <property type="gene ID" value="OB09G21840"/>
</dbReference>
<evidence type="ECO:0000256" key="1">
    <source>
        <dbReference type="SAM" id="MobiDB-lite"/>
    </source>
</evidence>
<accession>J3MYV5</accession>
<dbReference type="AlphaFoldDB" id="J3MYV5"/>
<protein>
    <submittedName>
        <fullName evidence="2">Uncharacterized protein</fullName>
    </submittedName>
</protein>